<evidence type="ECO:0000313" key="16">
    <source>
        <dbReference type="Proteomes" id="UP000280507"/>
    </source>
</evidence>
<dbReference type="Pfam" id="PF07715">
    <property type="entry name" value="Plug"/>
    <property type="match status" value="1"/>
</dbReference>
<dbReference type="PANTHER" id="PTHR30069:SF53">
    <property type="entry name" value="COLICIN I RECEPTOR-RELATED"/>
    <property type="match status" value="1"/>
</dbReference>
<evidence type="ECO:0000256" key="10">
    <source>
        <dbReference type="PROSITE-ProRule" id="PRU01360"/>
    </source>
</evidence>
<dbReference type="CDD" id="cd01347">
    <property type="entry name" value="ligand_gated_channel"/>
    <property type="match status" value="1"/>
</dbReference>
<dbReference type="PROSITE" id="PS52016">
    <property type="entry name" value="TONB_DEPENDENT_REC_3"/>
    <property type="match status" value="1"/>
</dbReference>
<comment type="caution">
    <text evidence="15">The sequence shown here is derived from an EMBL/GenBank/DDBJ whole genome shotgun (WGS) entry which is preliminary data.</text>
</comment>
<name>A0A3M8Q5Z6_9GAMM</name>
<dbReference type="EMBL" id="RIZG01000003">
    <property type="protein sequence ID" value="RNF51548.1"/>
    <property type="molecule type" value="Genomic_DNA"/>
</dbReference>
<accession>A0A3M8Q5Z6</accession>
<keyword evidence="3 10" id="KW-1134">Transmembrane beta strand</keyword>
<feature type="domain" description="TonB-dependent receptor plug" evidence="14">
    <location>
        <begin position="52"/>
        <end position="157"/>
    </location>
</feature>
<evidence type="ECO:0000256" key="3">
    <source>
        <dbReference type="ARBA" id="ARBA00022452"/>
    </source>
</evidence>
<dbReference type="InterPro" id="IPR000531">
    <property type="entry name" value="Beta-barrel_TonB"/>
</dbReference>
<dbReference type="OrthoDB" id="9764669at2"/>
<organism evidence="15 16">
    <name type="scientific">Marinomonas hwangdonensis</name>
    <dbReference type="NCBI Taxonomy" id="1053647"/>
    <lineage>
        <taxon>Bacteria</taxon>
        <taxon>Pseudomonadati</taxon>
        <taxon>Pseudomonadota</taxon>
        <taxon>Gammaproteobacteria</taxon>
        <taxon>Oceanospirillales</taxon>
        <taxon>Oceanospirillaceae</taxon>
        <taxon>Marinomonas</taxon>
    </lineage>
</organism>
<dbReference type="GO" id="GO:0009279">
    <property type="term" value="C:cell outer membrane"/>
    <property type="evidence" value="ECO:0007669"/>
    <property type="project" value="UniProtKB-SubCell"/>
</dbReference>
<keyword evidence="16" id="KW-1185">Reference proteome</keyword>
<dbReference type="Proteomes" id="UP000280507">
    <property type="component" value="Unassembled WGS sequence"/>
</dbReference>
<dbReference type="AlphaFoldDB" id="A0A3M8Q5Z6"/>
<dbReference type="RefSeq" id="WP_123095120.1">
    <property type="nucleotide sequence ID" value="NZ_RIZG01000003.1"/>
</dbReference>
<evidence type="ECO:0000256" key="12">
    <source>
        <dbReference type="SAM" id="SignalP"/>
    </source>
</evidence>
<keyword evidence="15" id="KW-0675">Receptor</keyword>
<gene>
    <name evidence="15" type="ORF">EBI00_06540</name>
</gene>
<comment type="subcellular location">
    <subcellularLocation>
        <location evidence="1 10">Cell outer membrane</location>
        <topology evidence="1 10">Multi-pass membrane protein</topology>
    </subcellularLocation>
</comment>
<dbReference type="InterPro" id="IPR039426">
    <property type="entry name" value="TonB-dep_rcpt-like"/>
</dbReference>
<keyword evidence="6" id="KW-0406">Ion transport</keyword>
<evidence type="ECO:0000256" key="1">
    <source>
        <dbReference type="ARBA" id="ARBA00004571"/>
    </source>
</evidence>
<dbReference type="InterPro" id="IPR036942">
    <property type="entry name" value="Beta-barrel_TonB_sf"/>
</dbReference>
<evidence type="ECO:0000256" key="11">
    <source>
        <dbReference type="RuleBase" id="RU003357"/>
    </source>
</evidence>
<keyword evidence="9 10" id="KW-0998">Cell outer membrane</keyword>
<proteinExistence type="inferred from homology"/>
<evidence type="ECO:0000256" key="9">
    <source>
        <dbReference type="ARBA" id="ARBA00023237"/>
    </source>
</evidence>
<dbReference type="InterPro" id="IPR012910">
    <property type="entry name" value="Plug_dom"/>
</dbReference>
<keyword evidence="4 10" id="KW-0812">Transmembrane</keyword>
<evidence type="ECO:0000256" key="6">
    <source>
        <dbReference type="ARBA" id="ARBA00023065"/>
    </source>
</evidence>
<dbReference type="GO" id="GO:0006811">
    <property type="term" value="P:monoatomic ion transport"/>
    <property type="evidence" value="ECO:0007669"/>
    <property type="project" value="UniProtKB-KW"/>
</dbReference>
<sequence>MKTQCITPMFTKSFVALSLVSAISAYADTSSNSSFILPPLVVTATSTPVSMADSLASVTVISREDVKAQQAQEISELLAAQPGVDVSSNGGYGKTTSVYMRGASSESTKFLLDGIPLYSATSGGAPFENIPTSLIDRLEIVRGSKATLYGADTVGGVIQVFLPEASDDTHMNVSVGGGSFNTKTVDTTLSGASDNTQYLLSAGKFETDGDIVKKDKEAKGYDNENILLNVGHNFDSGARISGLMMNSEGRNEYVGDESDYQVQVIGLGVRLPVMADWDTELKLSQTRNESITVSSRDQYDSKTNTARWSNTFWAGDHEFVLGAETSQDSIDVSRYQAPDRNNDAIFAQSQFDFGQTSLQLNLRQDRNSAYGDSTTGGVAVGYKLDDTYTLRTSYGTAFEAPTFNDLYYPNSGDPTLNATKSDTVELGLRADYNNLYWDAAVFDASYGDLVVWSNYTGSWIAYNVDSKVQGVELSSGLTVNQWQLNTALTWLDAKDNKTGFQLPKRAKRSARLSADRLFDKGRVGVTFIGADGRAATLGSSETISGYVTMNLRASYDFATDWNAELSIKNALDKEYQTAKDYFNPGRGVFLTLNYSAF</sequence>
<keyword evidence="2 10" id="KW-0813">Transport</keyword>
<evidence type="ECO:0000259" key="14">
    <source>
        <dbReference type="Pfam" id="PF07715"/>
    </source>
</evidence>
<protein>
    <submittedName>
        <fullName evidence="15">TonB-dependent receptor</fullName>
    </submittedName>
</protein>
<evidence type="ECO:0000256" key="8">
    <source>
        <dbReference type="ARBA" id="ARBA00023136"/>
    </source>
</evidence>
<reference evidence="15 16" key="1">
    <citation type="journal article" date="2012" name="Int. J. Syst. Evol. Microbiol.">
        <title>Marinomonas hwangdonensis sp. nov., isolated from seawater.</title>
        <authorList>
            <person name="Jung Y.T."/>
            <person name="Oh T.K."/>
            <person name="Yoon J.H."/>
        </authorList>
    </citation>
    <scope>NUCLEOTIDE SEQUENCE [LARGE SCALE GENOMIC DNA]</scope>
    <source>
        <strain evidence="15 16">HDW-15</strain>
    </source>
</reference>
<dbReference type="InterPro" id="IPR037066">
    <property type="entry name" value="Plug_dom_sf"/>
</dbReference>
<evidence type="ECO:0000256" key="2">
    <source>
        <dbReference type="ARBA" id="ARBA00022448"/>
    </source>
</evidence>
<comment type="similarity">
    <text evidence="10 11">Belongs to the TonB-dependent receptor family.</text>
</comment>
<dbReference type="SUPFAM" id="SSF56935">
    <property type="entry name" value="Porins"/>
    <property type="match status" value="1"/>
</dbReference>
<feature type="domain" description="TonB-dependent receptor-like beta-barrel" evidence="13">
    <location>
        <begin position="197"/>
        <end position="569"/>
    </location>
</feature>
<evidence type="ECO:0000256" key="5">
    <source>
        <dbReference type="ARBA" id="ARBA00022729"/>
    </source>
</evidence>
<evidence type="ECO:0000256" key="7">
    <source>
        <dbReference type="ARBA" id="ARBA00023077"/>
    </source>
</evidence>
<dbReference type="Gene3D" id="2.40.170.20">
    <property type="entry name" value="TonB-dependent receptor, beta-barrel domain"/>
    <property type="match status" value="1"/>
</dbReference>
<dbReference type="Pfam" id="PF00593">
    <property type="entry name" value="TonB_dep_Rec_b-barrel"/>
    <property type="match status" value="1"/>
</dbReference>
<feature type="signal peptide" evidence="12">
    <location>
        <begin position="1"/>
        <end position="27"/>
    </location>
</feature>
<keyword evidence="5 12" id="KW-0732">Signal</keyword>
<feature type="chain" id="PRO_5018288646" evidence="12">
    <location>
        <begin position="28"/>
        <end position="597"/>
    </location>
</feature>
<evidence type="ECO:0000313" key="15">
    <source>
        <dbReference type="EMBL" id="RNF51548.1"/>
    </source>
</evidence>
<keyword evidence="8 10" id="KW-0472">Membrane</keyword>
<dbReference type="Gene3D" id="2.170.130.10">
    <property type="entry name" value="TonB-dependent receptor, plug domain"/>
    <property type="match status" value="1"/>
</dbReference>
<evidence type="ECO:0000256" key="4">
    <source>
        <dbReference type="ARBA" id="ARBA00022692"/>
    </source>
</evidence>
<evidence type="ECO:0000259" key="13">
    <source>
        <dbReference type="Pfam" id="PF00593"/>
    </source>
</evidence>
<keyword evidence="7 11" id="KW-0798">TonB box</keyword>
<dbReference type="PANTHER" id="PTHR30069">
    <property type="entry name" value="TONB-DEPENDENT OUTER MEMBRANE RECEPTOR"/>
    <property type="match status" value="1"/>
</dbReference>
<dbReference type="GO" id="GO:0015889">
    <property type="term" value="P:cobalamin transport"/>
    <property type="evidence" value="ECO:0007669"/>
    <property type="project" value="TreeGrafter"/>
</dbReference>